<sequence length="94" mass="10091">MAFGMEGCVPFLSLDFDAVLVRMTPVRIRGNFLAKGNAGRKIAIGVGRQSVGIETTGSGDRIVFVIALSVHFTDSIFTHQLAPLIWNGAKILVC</sequence>
<evidence type="ECO:0000313" key="1">
    <source>
        <dbReference type="EMBL" id="GIY73213.1"/>
    </source>
</evidence>
<organism evidence="1 2">
    <name type="scientific">Caerostris extrusa</name>
    <name type="common">Bark spider</name>
    <name type="synonym">Caerostris bankana</name>
    <dbReference type="NCBI Taxonomy" id="172846"/>
    <lineage>
        <taxon>Eukaryota</taxon>
        <taxon>Metazoa</taxon>
        <taxon>Ecdysozoa</taxon>
        <taxon>Arthropoda</taxon>
        <taxon>Chelicerata</taxon>
        <taxon>Arachnida</taxon>
        <taxon>Araneae</taxon>
        <taxon>Araneomorphae</taxon>
        <taxon>Entelegynae</taxon>
        <taxon>Araneoidea</taxon>
        <taxon>Araneidae</taxon>
        <taxon>Caerostris</taxon>
    </lineage>
</organism>
<comment type="caution">
    <text evidence="1">The sequence shown here is derived from an EMBL/GenBank/DDBJ whole genome shotgun (WGS) entry which is preliminary data.</text>
</comment>
<reference evidence="1 2" key="1">
    <citation type="submission" date="2021-06" db="EMBL/GenBank/DDBJ databases">
        <title>Caerostris extrusa draft genome.</title>
        <authorList>
            <person name="Kono N."/>
            <person name="Arakawa K."/>
        </authorList>
    </citation>
    <scope>NUCLEOTIDE SEQUENCE [LARGE SCALE GENOMIC DNA]</scope>
</reference>
<accession>A0AAV4VT76</accession>
<proteinExistence type="predicted"/>
<protein>
    <submittedName>
        <fullName evidence="1">Uncharacterized protein</fullName>
    </submittedName>
</protein>
<evidence type="ECO:0000313" key="2">
    <source>
        <dbReference type="Proteomes" id="UP001054945"/>
    </source>
</evidence>
<gene>
    <name evidence="1" type="ORF">CEXT_667191</name>
</gene>
<dbReference type="EMBL" id="BPLR01015045">
    <property type="protein sequence ID" value="GIY73213.1"/>
    <property type="molecule type" value="Genomic_DNA"/>
</dbReference>
<dbReference type="Proteomes" id="UP001054945">
    <property type="component" value="Unassembled WGS sequence"/>
</dbReference>
<dbReference type="AlphaFoldDB" id="A0AAV4VT76"/>
<keyword evidence="2" id="KW-1185">Reference proteome</keyword>
<name>A0AAV4VT76_CAEEX</name>